<organism evidence="8 9">
    <name type="scientific">Sitophilus oryzae</name>
    <name type="common">Rice weevil</name>
    <name type="synonym">Curculio oryzae</name>
    <dbReference type="NCBI Taxonomy" id="7048"/>
    <lineage>
        <taxon>Eukaryota</taxon>
        <taxon>Metazoa</taxon>
        <taxon>Ecdysozoa</taxon>
        <taxon>Arthropoda</taxon>
        <taxon>Hexapoda</taxon>
        <taxon>Insecta</taxon>
        <taxon>Pterygota</taxon>
        <taxon>Neoptera</taxon>
        <taxon>Endopterygota</taxon>
        <taxon>Coleoptera</taxon>
        <taxon>Polyphaga</taxon>
        <taxon>Cucujiformia</taxon>
        <taxon>Curculionidae</taxon>
        <taxon>Dryophthorinae</taxon>
        <taxon>Sitophilus</taxon>
    </lineage>
</organism>
<name>A0A6J2XV61_SITOR</name>
<dbReference type="InterPro" id="IPR029033">
    <property type="entry name" value="His_PPase_superfam"/>
</dbReference>
<keyword evidence="5" id="KW-0378">Hydrolase</keyword>
<evidence type="ECO:0000256" key="4">
    <source>
        <dbReference type="ARBA" id="ARBA00022729"/>
    </source>
</evidence>
<dbReference type="PANTHER" id="PTHR11567">
    <property type="entry name" value="ACID PHOSPHATASE-RELATED"/>
    <property type="match status" value="1"/>
</dbReference>
<proteinExistence type="inferred from homology"/>
<evidence type="ECO:0000256" key="3">
    <source>
        <dbReference type="ARBA" id="ARBA00012646"/>
    </source>
</evidence>
<dbReference type="CDD" id="cd07061">
    <property type="entry name" value="HP_HAP_like"/>
    <property type="match status" value="1"/>
</dbReference>
<sequence>MNYIDARTTDSNRTKMSLELMLAALWPPTMEEKFYPCLKWQPIPYNYIRSDKELDGTKTCKIYNSLYQSVFNSTETQNALAEFNPVFEYVSNATGQEFSTPEDIFSLYMELFAQKNYGYALENWTDPVFPDVLERIAVTQYYIESNTTDLRKLGAGYLLKKIINDSKAKIDGLLKPQSRKMFVYSAHERNLAYVLIALGVFNDKVPPYGCHILFEVHLIDNVYGFKIYYQDWENRDPKLMTIPGCTEFCPYDKFVEIFKDI</sequence>
<evidence type="ECO:0000256" key="1">
    <source>
        <dbReference type="ARBA" id="ARBA00000032"/>
    </source>
</evidence>
<dbReference type="EC" id="3.1.3.2" evidence="3"/>
<comment type="similarity">
    <text evidence="2">Belongs to the histidine acid phosphatase family.</text>
</comment>
<dbReference type="InterPro" id="IPR050645">
    <property type="entry name" value="Histidine_acid_phosphatase"/>
</dbReference>
<comment type="catalytic activity">
    <reaction evidence="1">
        <text>a phosphate monoester + H2O = an alcohol + phosphate</text>
        <dbReference type="Rhea" id="RHEA:15017"/>
        <dbReference type="ChEBI" id="CHEBI:15377"/>
        <dbReference type="ChEBI" id="CHEBI:30879"/>
        <dbReference type="ChEBI" id="CHEBI:43474"/>
        <dbReference type="ChEBI" id="CHEBI:67140"/>
        <dbReference type="EC" id="3.1.3.2"/>
    </reaction>
</comment>
<gene>
    <name evidence="9" type="primary">LOC115881852</name>
</gene>
<keyword evidence="8" id="KW-1185">Reference proteome</keyword>
<evidence type="ECO:0000256" key="7">
    <source>
        <dbReference type="ARBA" id="ARBA00023180"/>
    </source>
</evidence>
<reference evidence="9" key="1">
    <citation type="submission" date="2025-08" db="UniProtKB">
        <authorList>
            <consortium name="RefSeq"/>
        </authorList>
    </citation>
    <scope>IDENTIFICATION</scope>
    <source>
        <tissue evidence="9">Gonads</tissue>
    </source>
</reference>
<dbReference type="GO" id="GO:0003993">
    <property type="term" value="F:acid phosphatase activity"/>
    <property type="evidence" value="ECO:0007669"/>
    <property type="project" value="UniProtKB-EC"/>
</dbReference>
<dbReference type="RefSeq" id="XP_030755413.1">
    <property type="nucleotide sequence ID" value="XM_030899553.1"/>
</dbReference>
<keyword evidence="7" id="KW-0325">Glycoprotein</keyword>
<dbReference type="Proteomes" id="UP000504635">
    <property type="component" value="Unplaced"/>
</dbReference>
<evidence type="ECO:0000313" key="8">
    <source>
        <dbReference type="Proteomes" id="UP000504635"/>
    </source>
</evidence>
<dbReference type="Gene3D" id="3.40.50.1240">
    <property type="entry name" value="Phosphoglycerate mutase-like"/>
    <property type="match status" value="1"/>
</dbReference>
<keyword evidence="4" id="KW-0732">Signal</keyword>
<dbReference type="InterPro" id="IPR000560">
    <property type="entry name" value="His_Pase_clade-2"/>
</dbReference>
<dbReference type="Pfam" id="PF00328">
    <property type="entry name" value="His_Phos_2"/>
    <property type="match status" value="1"/>
</dbReference>
<dbReference type="OrthoDB" id="10257284at2759"/>
<evidence type="ECO:0000256" key="5">
    <source>
        <dbReference type="ARBA" id="ARBA00022801"/>
    </source>
</evidence>
<evidence type="ECO:0000313" key="9">
    <source>
        <dbReference type="RefSeq" id="XP_030755413.1"/>
    </source>
</evidence>
<dbReference type="PANTHER" id="PTHR11567:SF211">
    <property type="entry name" value="PROSTATIC ACID PHOSPHATASE"/>
    <property type="match status" value="1"/>
</dbReference>
<keyword evidence="6" id="KW-1015">Disulfide bond</keyword>
<dbReference type="GeneID" id="115881852"/>
<dbReference type="KEGG" id="soy:115881852"/>
<evidence type="ECO:0000256" key="2">
    <source>
        <dbReference type="ARBA" id="ARBA00005375"/>
    </source>
</evidence>
<dbReference type="AlphaFoldDB" id="A0A6J2XV61"/>
<evidence type="ECO:0000256" key="6">
    <source>
        <dbReference type="ARBA" id="ARBA00023157"/>
    </source>
</evidence>
<accession>A0A6J2XV61</accession>
<protein>
    <recommendedName>
        <fullName evidence="3">acid phosphatase</fullName>
        <ecNumber evidence="3">3.1.3.2</ecNumber>
    </recommendedName>
</protein>
<dbReference type="InParanoid" id="A0A6J2XV61"/>
<dbReference type="SUPFAM" id="SSF53254">
    <property type="entry name" value="Phosphoglycerate mutase-like"/>
    <property type="match status" value="1"/>
</dbReference>
<feature type="non-terminal residue" evidence="9">
    <location>
        <position position="261"/>
    </location>
</feature>